<dbReference type="AlphaFoldDB" id="A0A4C1XSI5"/>
<dbReference type="Proteomes" id="UP000299102">
    <property type="component" value="Unassembled WGS sequence"/>
</dbReference>
<dbReference type="OrthoDB" id="4507at2759"/>
<proteinExistence type="predicted"/>
<feature type="compositionally biased region" description="Polar residues" evidence="1">
    <location>
        <begin position="7"/>
        <end position="16"/>
    </location>
</feature>
<gene>
    <name evidence="2" type="ORF">EVAR_29811_1</name>
</gene>
<evidence type="ECO:0000313" key="2">
    <source>
        <dbReference type="EMBL" id="GBP65147.1"/>
    </source>
</evidence>
<reference evidence="2 3" key="1">
    <citation type="journal article" date="2019" name="Commun. Biol.">
        <title>The bagworm genome reveals a unique fibroin gene that provides high tensile strength.</title>
        <authorList>
            <person name="Kono N."/>
            <person name="Nakamura H."/>
            <person name="Ohtoshi R."/>
            <person name="Tomita M."/>
            <person name="Numata K."/>
            <person name="Arakawa K."/>
        </authorList>
    </citation>
    <scope>NUCLEOTIDE SEQUENCE [LARGE SCALE GENOMIC DNA]</scope>
</reference>
<evidence type="ECO:0000313" key="3">
    <source>
        <dbReference type="Proteomes" id="UP000299102"/>
    </source>
</evidence>
<dbReference type="EMBL" id="BGZK01000920">
    <property type="protein sequence ID" value="GBP65147.1"/>
    <property type="molecule type" value="Genomic_DNA"/>
</dbReference>
<name>A0A4C1XSI5_EUMVA</name>
<comment type="caution">
    <text evidence="2">The sequence shown here is derived from an EMBL/GenBank/DDBJ whole genome shotgun (WGS) entry which is preliminary data.</text>
</comment>
<keyword evidence="3" id="KW-1185">Reference proteome</keyword>
<feature type="region of interest" description="Disordered" evidence="1">
    <location>
        <begin position="1"/>
        <end position="25"/>
    </location>
</feature>
<protein>
    <submittedName>
        <fullName evidence="2">Uncharacterized protein</fullName>
    </submittedName>
</protein>
<evidence type="ECO:0000256" key="1">
    <source>
        <dbReference type="SAM" id="MobiDB-lite"/>
    </source>
</evidence>
<accession>A0A4C1XSI5</accession>
<organism evidence="2 3">
    <name type="scientific">Eumeta variegata</name>
    <name type="common">Bagworm moth</name>
    <name type="synonym">Eumeta japonica</name>
    <dbReference type="NCBI Taxonomy" id="151549"/>
    <lineage>
        <taxon>Eukaryota</taxon>
        <taxon>Metazoa</taxon>
        <taxon>Ecdysozoa</taxon>
        <taxon>Arthropoda</taxon>
        <taxon>Hexapoda</taxon>
        <taxon>Insecta</taxon>
        <taxon>Pterygota</taxon>
        <taxon>Neoptera</taxon>
        <taxon>Endopterygota</taxon>
        <taxon>Lepidoptera</taxon>
        <taxon>Glossata</taxon>
        <taxon>Ditrysia</taxon>
        <taxon>Tineoidea</taxon>
        <taxon>Psychidae</taxon>
        <taxon>Oiketicinae</taxon>
        <taxon>Eumeta</taxon>
    </lineage>
</organism>
<sequence length="183" mass="20129">MQALRPNPTTRLNASPHTGGRRPPLRKYAAVDASRVKTDPPAARPVRVRISHSSALFWVDRSSLFLAVPFRCSRPRVEGDLAGDNVGGVGKEAVTAHRHEYTKRRLRQVLMINRLRERRVANLVTLDSDPISTFVFDSSPVLNFGSGLTFVSHPGPVLDSALRPAFNSDSATNHNSYFNESGG</sequence>